<name>A0ABV5PIJ5_STRCM</name>
<keyword evidence="3" id="KW-1185">Reference proteome</keyword>
<reference evidence="2 3" key="1">
    <citation type="submission" date="2024-09" db="EMBL/GenBank/DDBJ databases">
        <authorList>
            <person name="Sun Q."/>
            <person name="Mori K."/>
        </authorList>
    </citation>
    <scope>NUCLEOTIDE SEQUENCE [LARGE SCALE GENOMIC DNA]</scope>
    <source>
        <strain evidence="2 3">JCM 4362</strain>
    </source>
</reference>
<dbReference type="Proteomes" id="UP001589718">
    <property type="component" value="Unassembled WGS sequence"/>
</dbReference>
<comment type="caution">
    <text evidence="2">The sequence shown here is derived from an EMBL/GenBank/DDBJ whole genome shotgun (WGS) entry which is preliminary data.</text>
</comment>
<evidence type="ECO:0000313" key="3">
    <source>
        <dbReference type="Proteomes" id="UP001589718"/>
    </source>
</evidence>
<accession>A0ABV5PIJ5</accession>
<proteinExistence type="predicted"/>
<gene>
    <name evidence="2" type="ORF">ACFFTU_24160</name>
</gene>
<dbReference type="RefSeq" id="WP_345219712.1">
    <property type="nucleotide sequence ID" value="NZ_BAAAXE010000002.1"/>
</dbReference>
<sequence length="79" mass="8430">MSDARLFSMGLLTKLPDPKLAPLYAAPLPQFVDARAGRARTRLLPLGVFALRTTLSDTPAPDAARPGSLAGGVERMVKR</sequence>
<organism evidence="2 3">
    <name type="scientific">Streptomyces cremeus</name>
    <dbReference type="NCBI Taxonomy" id="66881"/>
    <lineage>
        <taxon>Bacteria</taxon>
        <taxon>Bacillati</taxon>
        <taxon>Actinomycetota</taxon>
        <taxon>Actinomycetes</taxon>
        <taxon>Kitasatosporales</taxon>
        <taxon>Streptomycetaceae</taxon>
        <taxon>Streptomyces</taxon>
    </lineage>
</organism>
<evidence type="ECO:0000313" key="2">
    <source>
        <dbReference type="EMBL" id="MFB9523045.1"/>
    </source>
</evidence>
<evidence type="ECO:0000256" key="1">
    <source>
        <dbReference type="SAM" id="MobiDB-lite"/>
    </source>
</evidence>
<feature type="region of interest" description="Disordered" evidence="1">
    <location>
        <begin position="57"/>
        <end position="79"/>
    </location>
</feature>
<protein>
    <submittedName>
        <fullName evidence="2">Uncharacterized protein</fullName>
    </submittedName>
</protein>
<dbReference type="EMBL" id="JBHMCR010000016">
    <property type="protein sequence ID" value="MFB9523045.1"/>
    <property type="molecule type" value="Genomic_DNA"/>
</dbReference>